<dbReference type="PANTHER" id="PTHR33608">
    <property type="entry name" value="BLL2464 PROTEIN"/>
    <property type="match status" value="1"/>
</dbReference>
<gene>
    <name evidence="2" type="ORF">VIBC2010_06484</name>
</gene>
<dbReference type="AlphaFoldDB" id="E3BFZ3"/>
<dbReference type="PANTHER" id="PTHR33608:SF12">
    <property type="entry name" value="DUF58 DOMAIN-CONTAINING PROTEIN"/>
    <property type="match status" value="1"/>
</dbReference>
<sequence length="305" mass="34600">MSNNLPPYSDGVNLTLDELLYYKQQSIRWLPPAKSLWSQMLGQHQSRRLGRGMDFSEVRQYQAGDDIRAIDWRVTARTGKPHTKLFSEEKEKPIILFLDLSSSMLFGSTLMLKSVQVAHLASLIAWISVAQQDRVGAIIDTGEELIDIKPSARQKGALTIIQSLVTVHQQLLANKKQPTHDLADGFMSLSRLCPKGSEITLLSDFSRFSAENESILNRLSQHNRLHMVQIIDPLEKGQTQYRGLEKVKDNNEVHWLNFSSRKTREGIRHAFEQHQQQIKTIASKTGIRFSSISCDTAITQQLHGL</sequence>
<dbReference type="STRING" id="796620.VIBC2010_06484"/>
<organism evidence="2 3">
    <name type="scientific">Vibrio caribbeanicus ATCC BAA-2122</name>
    <dbReference type="NCBI Taxonomy" id="796620"/>
    <lineage>
        <taxon>Bacteria</taxon>
        <taxon>Pseudomonadati</taxon>
        <taxon>Pseudomonadota</taxon>
        <taxon>Gammaproteobacteria</taxon>
        <taxon>Vibrionales</taxon>
        <taxon>Vibrionaceae</taxon>
        <taxon>Vibrio</taxon>
    </lineage>
</organism>
<dbReference type="Pfam" id="PF01882">
    <property type="entry name" value="DUF58"/>
    <property type="match status" value="1"/>
</dbReference>
<dbReference type="RefSeq" id="WP_009599845.1">
    <property type="nucleotide sequence ID" value="NZ_AEIU01000026.1"/>
</dbReference>
<dbReference type="eggNOG" id="COG1721">
    <property type="taxonomic scope" value="Bacteria"/>
</dbReference>
<dbReference type="OrthoDB" id="9776116at2"/>
<accession>E3BFZ3</accession>
<evidence type="ECO:0000313" key="3">
    <source>
        <dbReference type="Proteomes" id="UP000002943"/>
    </source>
</evidence>
<proteinExistence type="predicted"/>
<evidence type="ECO:0000259" key="1">
    <source>
        <dbReference type="Pfam" id="PF01882"/>
    </source>
</evidence>
<dbReference type="InterPro" id="IPR002881">
    <property type="entry name" value="DUF58"/>
</dbReference>
<comment type="caution">
    <text evidence="2">The sequence shown here is derived from an EMBL/GenBank/DDBJ whole genome shotgun (WGS) entry which is preliminary data.</text>
</comment>
<protein>
    <recommendedName>
        <fullName evidence="1">DUF58 domain-containing protein</fullName>
    </recommendedName>
</protein>
<keyword evidence="3" id="KW-1185">Reference proteome</keyword>
<dbReference type="EMBL" id="AEIU01000026">
    <property type="protein sequence ID" value="EFP98017.1"/>
    <property type="molecule type" value="Genomic_DNA"/>
</dbReference>
<reference evidence="2 3" key="1">
    <citation type="journal article" date="2012" name="Int. J. Syst. Evol. Microbiol.">
        <title>Vibrio caribbeanicus sp. nov., isolated from the marine sponge Scleritoderma cyanea.</title>
        <authorList>
            <person name="Hoffmann M."/>
            <person name="Monday S.R."/>
            <person name="Allard M.W."/>
            <person name="Strain E.A."/>
            <person name="Whittaker P."/>
            <person name="Naum M."/>
            <person name="McCarthy P.J."/>
            <person name="Lopez J.V."/>
            <person name="Fischer M."/>
            <person name="Brown E.W."/>
        </authorList>
    </citation>
    <scope>NUCLEOTIDE SEQUENCE [LARGE SCALE GENOMIC DNA]</scope>
    <source>
        <strain evidence="2 3">ATCC BAA-2122</strain>
    </source>
</reference>
<name>E3BFZ3_9VIBR</name>
<dbReference type="Proteomes" id="UP000002943">
    <property type="component" value="Unassembled WGS sequence"/>
</dbReference>
<evidence type="ECO:0000313" key="2">
    <source>
        <dbReference type="EMBL" id="EFP98017.1"/>
    </source>
</evidence>
<feature type="domain" description="DUF58" evidence="1">
    <location>
        <begin position="57"/>
        <end position="276"/>
    </location>
</feature>